<feature type="compositionally biased region" description="Low complexity" evidence="1">
    <location>
        <begin position="436"/>
        <end position="485"/>
    </location>
</feature>
<comment type="caution">
    <text evidence="2">The sequence shown here is derived from an EMBL/GenBank/DDBJ whole genome shotgun (WGS) entry which is preliminary data.</text>
</comment>
<accession>A0A168JDH3</accession>
<feature type="compositionally biased region" description="Polar residues" evidence="1">
    <location>
        <begin position="565"/>
        <end position="586"/>
    </location>
</feature>
<evidence type="ECO:0000256" key="1">
    <source>
        <dbReference type="SAM" id="MobiDB-lite"/>
    </source>
</evidence>
<gene>
    <name evidence="2" type="ORF">LEL_03787</name>
</gene>
<feature type="compositionally biased region" description="Polar residues" evidence="1">
    <location>
        <begin position="486"/>
        <end position="496"/>
    </location>
</feature>
<sequence>MVLPEKLLGIGIGLGSLLSPVDAAAASHRVLKLRDLGGLAGSSTTDLVRFSGTLKVARGIVEEHKRSDIIEVPTSGLVSILDRIKALEKEVQDLLDGKKVNKDSKAIEPSASDSASGGSASSSPDASSSAGPSSGGSNSDSSAKDPSTGSGSTGSGSTQSGSTSPGSSSSATASDTGSSAGSSNGEDDCAPEHLLYRLGGGSLQRRSMTVSDHPLFRRSTNCTLDSVSGGKKEKQLPSGAAVFKEGSVSVGTDSASPTSAAGGTESIGGTTDSSSAANSAAEKAVAPESQFATPSSASADDGAVKLDGHTLSVTSLLAATTAGLGSKVKGSPSESDDETTTTTTMTSTSYSTITVHIRPTATKAGSNGKFLNNTAIPERVTSAGHLLQNGTAIPTGPGATSLSAALAGQGGLVQDDDTSRSLPGAPIFQKNATAPTSSESSSGSSESSSMSSSSSAGSSSTTRSSNTTVSSSSSSTTKQSSSSSTAQVKTITPTATRISLSDPDSITILPQNQKNITFPSATGSTPSSAISSTASSATSSSTVTSSSAKSATSASSQPLLEKNITAPTSQPMTSSPFTTALSTDKQSSSAPQSMSSSAAALGGKVAVSEPSKRTSTTTSTVSITVPAAGGDTAISTTSSTGGVSGGAATEPEATTATTSALVSRPAFFNGTLDKRLSGFRTVRTLRGRTAVADEQC</sequence>
<feature type="region of interest" description="Disordered" evidence="1">
    <location>
        <begin position="517"/>
        <end position="657"/>
    </location>
</feature>
<feature type="compositionally biased region" description="Low complexity" evidence="1">
    <location>
        <begin position="520"/>
        <end position="556"/>
    </location>
</feature>
<organism evidence="2 3">
    <name type="scientific">Akanthomyces lecanii RCEF 1005</name>
    <dbReference type="NCBI Taxonomy" id="1081108"/>
    <lineage>
        <taxon>Eukaryota</taxon>
        <taxon>Fungi</taxon>
        <taxon>Dikarya</taxon>
        <taxon>Ascomycota</taxon>
        <taxon>Pezizomycotina</taxon>
        <taxon>Sordariomycetes</taxon>
        <taxon>Hypocreomycetidae</taxon>
        <taxon>Hypocreales</taxon>
        <taxon>Cordycipitaceae</taxon>
        <taxon>Akanthomyces</taxon>
        <taxon>Cordyceps confragosa</taxon>
    </lineage>
</organism>
<feature type="compositionally biased region" description="Low complexity" evidence="1">
    <location>
        <begin position="614"/>
        <end position="657"/>
    </location>
</feature>
<dbReference type="OrthoDB" id="4941035at2759"/>
<keyword evidence="3" id="KW-1185">Reference proteome</keyword>
<protein>
    <submittedName>
        <fullName evidence="2">Uncharacterized protein</fullName>
    </submittedName>
</protein>
<reference evidence="2 3" key="1">
    <citation type="journal article" date="2016" name="Genome Biol. Evol.">
        <title>Divergent and convergent evolution of fungal pathogenicity.</title>
        <authorList>
            <person name="Shang Y."/>
            <person name="Xiao G."/>
            <person name="Zheng P."/>
            <person name="Cen K."/>
            <person name="Zhan S."/>
            <person name="Wang C."/>
        </authorList>
    </citation>
    <scope>NUCLEOTIDE SEQUENCE [LARGE SCALE GENOMIC DNA]</scope>
    <source>
        <strain evidence="2 3">RCEF 1005</strain>
    </source>
</reference>
<feature type="region of interest" description="Disordered" evidence="1">
    <location>
        <begin position="325"/>
        <end position="347"/>
    </location>
</feature>
<feature type="region of interest" description="Disordered" evidence="1">
    <location>
        <begin position="410"/>
        <end position="496"/>
    </location>
</feature>
<evidence type="ECO:0000313" key="3">
    <source>
        <dbReference type="Proteomes" id="UP000076881"/>
    </source>
</evidence>
<feature type="compositionally biased region" description="Polar residues" evidence="1">
    <location>
        <begin position="249"/>
        <end position="272"/>
    </location>
</feature>
<dbReference type="STRING" id="1081108.A0A168JDH3"/>
<dbReference type="AlphaFoldDB" id="A0A168JDH3"/>
<feature type="compositionally biased region" description="Low complexity" evidence="1">
    <location>
        <begin position="109"/>
        <end position="183"/>
    </location>
</feature>
<evidence type="ECO:0000313" key="2">
    <source>
        <dbReference type="EMBL" id="OAA80301.1"/>
    </source>
</evidence>
<name>A0A168JDH3_CORDF</name>
<dbReference type="EMBL" id="AZHF01000002">
    <property type="protein sequence ID" value="OAA80301.1"/>
    <property type="molecule type" value="Genomic_DNA"/>
</dbReference>
<dbReference type="Proteomes" id="UP000076881">
    <property type="component" value="Unassembled WGS sequence"/>
</dbReference>
<feature type="compositionally biased region" description="Low complexity" evidence="1">
    <location>
        <begin position="587"/>
        <end position="600"/>
    </location>
</feature>
<proteinExistence type="predicted"/>
<feature type="compositionally biased region" description="Low complexity" evidence="1">
    <location>
        <begin position="273"/>
        <end position="286"/>
    </location>
</feature>
<feature type="region of interest" description="Disordered" evidence="1">
    <location>
        <begin position="105"/>
        <end position="303"/>
    </location>
</feature>